<dbReference type="Pfam" id="PF13499">
    <property type="entry name" value="EF-hand_7"/>
    <property type="match status" value="1"/>
</dbReference>
<gene>
    <name evidence="3" type="ORF">CTI12_AA342180</name>
</gene>
<dbReference type="SMART" id="SM00054">
    <property type="entry name" value="EFh"/>
    <property type="match status" value="2"/>
</dbReference>
<evidence type="ECO:0000256" key="1">
    <source>
        <dbReference type="ARBA" id="ARBA00022837"/>
    </source>
</evidence>
<dbReference type="PROSITE" id="PS50222">
    <property type="entry name" value="EF_HAND_2"/>
    <property type="match status" value="2"/>
</dbReference>
<dbReference type="STRING" id="35608.A0A2U1MT04"/>
<keyword evidence="1" id="KW-0106">Calcium</keyword>
<sequence length="141" mass="15491">MGVIIIDGATVRSFVNDDVHFKTSVEEQFVSLDTNKDGVLSKSEMRKAFETMRFLESDFGVDKATSPEELAAIFDSIFRSFDEDKNGTIDLNEFCSEVKKIMLAIADGLGSSPIQMVVDDDDQSLLKKAADLEAARLAKSA</sequence>
<feature type="domain" description="EF-hand" evidence="2">
    <location>
        <begin position="69"/>
        <end position="104"/>
    </location>
</feature>
<protein>
    <submittedName>
        <fullName evidence="3">Calcium-binding EF-hand</fullName>
    </submittedName>
</protein>
<dbReference type="PANTHER" id="PTHR34574">
    <property type="entry name" value="CALCIUM-BINDING EF-HAND FAMILY PROTEIN-RELATED"/>
    <property type="match status" value="1"/>
</dbReference>
<dbReference type="PROSITE" id="PS00018">
    <property type="entry name" value="EF_HAND_1"/>
    <property type="match status" value="2"/>
</dbReference>
<dbReference type="AlphaFoldDB" id="A0A2U1MT04"/>
<evidence type="ECO:0000313" key="4">
    <source>
        <dbReference type="Proteomes" id="UP000245207"/>
    </source>
</evidence>
<name>A0A2U1MT04_ARTAN</name>
<accession>A0A2U1MT04</accession>
<dbReference type="CDD" id="cd00051">
    <property type="entry name" value="EFh"/>
    <property type="match status" value="1"/>
</dbReference>
<dbReference type="InterPro" id="IPR002048">
    <property type="entry name" value="EF_hand_dom"/>
</dbReference>
<feature type="domain" description="EF-hand" evidence="2">
    <location>
        <begin position="20"/>
        <end position="55"/>
    </location>
</feature>
<proteinExistence type="predicted"/>
<evidence type="ECO:0000259" key="2">
    <source>
        <dbReference type="PROSITE" id="PS50222"/>
    </source>
</evidence>
<dbReference type="InterPro" id="IPR011992">
    <property type="entry name" value="EF-hand-dom_pair"/>
</dbReference>
<dbReference type="OrthoDB" id="186625at2759"/>
<evidence type="ECO:0000313" key="3">
    <source>
        <dbReference type="EMBL" id="PWA64393.1"/>
    </source>
</evidence>
<comment type="caution">
    <text evidence="3">The sequence shown here is derived from an EMBL/GenBank/DDBJ whole genome shotgun (WGS) entry which is preliminary data.</text>
</comment>
<dbReference type="EMBL" id="PKPP01004431">
    <property type="protein sequence ID" value="PWA64393.1"/>
    <property type="molecule type" value="Genomic_DNA"/>
</dbReference>
<keyword evidence="4" id="KW-1185">Reference proteome</keyword>
<organism evidence="3 4">
    <name type="scientific">Artemisia annua</name>
    <name type="common">Sweet wormwood</name>
    <dbReference type="NCBI Taxonomy" id="35608"/>
    <lineage>
        <taxon>Eukaryota</taxon>
        <taxon>Viridiplantae</taxon>
        <taxon>Streptophyta</taxon>
        <taxon>Embryophyta</taxon>
        <taxon>Tracheophyta</taxon>
        <taxon>Spermatophyta</taxon>
        <taxon>Magnoliopsida</taxon>
        <taxon>eudicotyledons</taxon>
        <taxon>Gunneridae</taxon>
        <taxon>Pentapetalae</taxon>
        <taxon>asterids</taxon>
        <taxon>campanulids</taxon>
        <taxon>Asterales</taxon>
        <taxon>Asteraceae</taxon>
        <taxon>Asteroideae</taxon>
        <taxon>Anthemideae</taxon>
        <taxon>Artemisiinae</taxon>
        <taxon>Artemisia</taxon>
    </lineage>
</organism>
<dbReference type="PANTHER" id="PTHR34574:SF5">
    <property type="entry name" value="CALCIUM-BINDING EF-HAND FAMILY PROTEIN"/>
    <property type="match status" value="1"/>
</dbReference>
<reference evidence="3 4" key="1">
    <citation type="journal article" date="2018" name="Mol. Plant">
        <title>The genome of Artemisia annua provides insight into the evolution of Asteraceae family and artemisinin biosynthesis.</title>
        <authorList>
            <person name="Shen Q."/>
            <person name="Zhang L."/>
            <person name="Liao Z."/>
            <person name="Wang S."/>
            <person name="Yan T."/>
            <person name="Shi P."/>
            <person name="Liu M."/>
            <person name="Fu X."/>
            <person name="Pan Q."/>
            <person name="Wang Y."/>
            <person name="Lv Z."/>
            <person name="Lu X."/>
            <person name="Zhang F."/>
            <person name="Jiang W."/>
            <person name="Ma Y."/>
            <person name="Chen M."/>
            <person name="Hao X."/>
            <person name="Li L."/>
            <person name="Tang Y."/>
            <person name="Lv G."/>
            <person name="Zhou Y."/>
            <person name="Sun X."/>
            <person name="Brodelius P.E."/>
            <person name="Rose J.K.C."/>
            <person name="Tang K."/>
        </authorList>
    </citation>
    <scope>NUCLEOTIDE SEQUENCE [LARGE SCALE GENOMIC DNA]</scope>
    <source>
        <strain evidence="4">cv. Huhao1</strain>
        <tissue evidence="3">Leaf</tissue>
    </source>
</reference>
<dbReference type="Gene3D" id="1.10.238.10">
    <property type="entry name" value="EF-hand"/>
    <property type="match status" value="1"/>
</dbReference>
<dbReference type="InterPro" id="IPR018247">
    <property type="entry name" value="EF_Hand_1_Ca_BS"/>
</dbReference>
<dbReference type="GO" id="GO:0005509">
    <property type="term" value="F:calcium ion binding"/>
    <property type="evidence" value="ECO:0007669"/>
    <property type="project" value="InterPro"/>
</dbReference>
<dbReference type="SUPFAM" id="SSF47473">
    <property type="entry name" value="EF-hand"/>
    <property type="match status" value="1"/>
</dbReference>
<dbReference type="Proteomes" id="UP000245207">
    <property type="component" value="Unassembled WGS sequence"/>
</dbReference>